<gene>
    <name evidence="2" type="ORF">A3H03_01080</name>
</gene>
<name>A0A1F6G1M3_9BACT</name>
<sequence length="377" mass="42955">MSEKLKDKTLGFFLTEKMSLTKWDKAGILSREIAPYNILAKRFKKINLFTYDGKEELPYQKYLAPNIEIVYKKWRMKARDYRWLMPFLHWKKIRGCDFFKTNQLKSRAALIGKIINRRAKLILRTGWTQSLFQIKQNGQADKKVICWEKIAYGLADMGLVTSEGDRAYLMEQYKIKPEKIIVTANYIDTDKFTPTAGEKYDRRIVYSGKIAQQKNLGALIKALVKTGVALDIIGGAMDEKSEKLQNELVKSATELGVELTFSGRLPNEELPKILNKYKIYVLPSLYEGMPKSLLEAMSVGLACVGTNVEGAREIIKNGVTGFLAGTDSESLRQNILALINNEELRVKLGRAARRFVVDNFALKTQIGKEISIYEKLV</sequence>
<dbReference type="AlphaFoldDB" id="A0A1F6G1M3"/>
<evidence type="ECO:0000313" key="2">
    <source>
        <dbReference type="EMBL" id="OGG92013.1"/>
    </source>
</evidence>
<evidence type="ECO:0000259" key="1">
    <source>
        <dbReference type="Pfam" id="PF00534"/>
    </source>
</evidence>
<feature type="domain" description="Glycosyl transferase family 1" evidence="1">
    <location>
        <begin position="200"/>
        <end position="354"/>
    </location>
</feature>
<dbReference type="InterPro" id="IPR050194">
    <property type="entry name" value="Glycosyltransferase_grp1"/>
</dbReference>
<dbReference type="EMBL" id="MFNA01000028">
    <property type="protein sequence ID" value="OGG92013.1"/>
    <property type="molecule type" value="Genomic_DNA"/>
</dbReference>
<dbReference type="GO" id="GO:0016757">
    <property type="term" value="F:glycosyltransferase activity"/>
    <property type="evidence" value="ECO:0007669"/>
    <property type="project" value="InterPro"/>
</dbReference>
<dbReference type="Proteomes" id="UP000177320">
    <property type="component" value="Unassembled WGS sequence"/>
</dbReference>
<proteinExistence type="predicted"/>
<dbReference type="CDD" id="cd03801">
    <property type="entry name" value="GT4_PimA-like"/>
    <property type="match status" value="1"/>
</dbReference>
<reference evidence="2 3" key="1">
    <citation type="journal article" date="2016" name="Nat. Commun.">
        <title>Thousands of microbial genomes shed light on interconnected biogeochemical processes in an aquifer system.</title>
        <authorList>
            <person name="Anantharaman K."/>
            <person name="Brown C.T."/>
            <person name="Hug L.A."/>
            <person name="Sharon I."/>
            <person name="Castelle C.J."/>
            <person name="Probst A.J."/>
            <person name="Thomas B.C."/>
            <person name="Singh A."/>
            <person name="Wilkins M.J."/>
            <person name="Karaoz U."/>
            <person name="Brodie E.L."/>
            <person name="Williams K.H."/>
            <person name="Hubbard S.S."/>
            <person name="Banfield J.F."/>
        </authorList>
    </citation>
    <scope>NUCLEOTIDE SEQUENCE [LARGE SCALE GENOMIC DNA]</scope>
</reference>
<dbReference type="PANTHER" id="PTHR45947">
    <property type="entry name" value="SULFOQUINOVOSYL TRANSFERASE SQD2"/>
    <property type="match status" value="1"/>
</dbReference>
<dbReference type="PANTHER" id="PTHR45947:SF14">
    <property type="entry name" value="SLL1723 PROTEIN"/>
    <property type="match status" value="1"/>
</dbReference>
<dbReference type="Pfam" id="PF00534">
    <property type="entry name" value="Glycos_transf_1"/>
    <property type="match status" value="1"/>
</dbReference>
<comment type="caution">
    <text evidence="2">The sequence shown here is derived from an EMBL/GenBank/DDBJ whole genome shotgun (WGS) entry which is preliminary data.</text>
</comment>
<dbReference type="SUPFAM" id="SSF53756">
    <property type="entry name" value="UDP-Glycosyltransferase/glycogen phosphorylase"/>
    <property type="match status" value="1"/>
</dbReference>
<evidence type="ECO:0000313" key="3">
    <source>
        <dbReference type="Proteomes" id="UP000177320"/>
    </source>
</evidence>
<dbReference type="InterPro" id="IPR001296">
    <property type="entry name" value="Glyco_trans_1"/>
</dbReference>
<accession>A0A1F6G1M3</accession>
<organism evidence="2 3">
    <name type="scientific">Candidatus Kuenenbacteria bacterium RIFCSPLOWO2_12_FULL_42_13</name>
    <dbReference type="NCBI Taxonomy" id="1798565"/>
    <lineage>
        <taxon>Bacteria</taxon>
        <taxon>Candidatus Kueneniibacteriota</taxon>
    </lineage>
</organism>
<dbReference type="Gene3D" id="3.40.50.2000">
    <property type="entry name" value="Glycogen Phosphorylase B"/>
    <property type="match status" value="2"/>
</dbReference>
<protein>
    <recommendedName>
        <fullName evidence="1">Glycosyl transferase family 1 domain-containing protein</fullName>
    </recommendedName>
</protein>